<evidence type="ECO:0000313" key="8">
    <source>
        <dbReference type="Proteomes" id="UP000578449"/>
    </source>
</evidence>
<evidence type="ECO:0000256" key="4">
    <source>
        <dbReference type="ARBA" id="ARBA00022840"/>
    </source>
</evidence>
<keyword evidence="3" id="KW-0418">Kinase</keyword>
<feature type="domain" description="Protein kinase" evidence="6">
    <location>
        <begin position="1"/>
        <end position="262"/>
    </location>
</feature>
<dbReference type="InterPro" id="IPR000719">
    <property type="entry name" value="Prot_kinase_dom"/>
</dbReference>
<protein>
    <recommendedName>
        <fullName evidence="6">Protein kinase domain-containing protein</fullName>
    </recommendedName>
</protein>
<evidence type="ECO:0000256" key="1">
    <source>
        <dbReference type="ARBA" id="ARBA00022679"/>
    </source>
</evidence>
<gene>
    <name evidence="7" type="ORF">HNP84_005329</name>
</gene>
<dbReference type="EMBL" id="JACHGN010000011">
    <property type="protein sequence ID" value="MBB5135585.1"/>
    <property type="molecule type" value="Genomic_DNA"/>
</dbReference>
<dbReference type="RefSeq" id="WP_185052518.1">
    <property type="nucleotide sequence ID" value="NZ_BAABIX010000002.1"/>
</dbReference>
<dbReference type="GO" id="GO:0004674">
    <property type="term" value="F:protein serine/threonine kinase activity"/>
    <property type="evidence" value="ECO:0007669"/>
    <property type="project" value="TreeGrafter"/>
</dbReference>
<dbReference type="Gene3D" id="1.10.510.10">
    <property type="entry name" value="Transferase(Phosphotransferase) domain 1"/>
    <property type="match status" value="1"/>
</dbReference>
<feature type="region of interest" description="Disordered" evidence="5">
    <location>
        <begin position="277"/>
        <end position="309"/>
    </location>
</feature>
<keyword evidence="2" id="KW-0547">Nucleotide-binding</keyword>
<organism evidence="7 8">
    <name type="scientific">Thermocatellispora tengchongensis</name>
    <dbReference type="NCBI Taxonomy" id="1073253"/>
    <lineage>
        <taxon>Bacteria</taxon>
        <taxon>Bacillati</taxon>
        <taxon>Actinomycetota</taxon>
        <taxon>Actinomycetes</taxon>
        <taxon>Streptosporangiales</taxon>
        <taxon>Streptosporangiaceae</taxon>
        <taxon>Thermocatellispora</taxon>
    </lineage>
</organism>
<dbReference type="Gene3D" id="2.120.10.30">
    <property type="entry name" value="TolB, C-terminal domain"/>
    <property type="match status" value="1"/>
</dbReference>
<dbReference type="Proteomes" id="UP000578449">
    <property type="component" value="Unassembled WGS sequence"/>
</dbReference>
<keyword evidence="1" id="KW-0808">Transferase</keyword>
<dbReference type="Pfam" id="PF00069">
    <property type="entry name" value="Pkinase"/>
    <property type="match status" value="1"/>
</dbReference>
<evidence type="ECO:0000313" key="7">
    <source>
        <dbReference type="EMBL" id="MBB5135585.1"/>
    </source>
</evidence>
<dbReference type="AlphaFoldDB" id="A0A840PHQ0"/>
<sequence length="673" mass="70995">MPEIRPLREGDPGEVGSYRLLGRLGESTYLGRSPGGERVVIKLLPADADRERFMRVIEPLQGASAFCTAQILGSGTLDGRPYVVSEFIDGPTLRAAAEAGERLRDAALHRFAVGTATALVAIHQTDVVHGDIGPGNVVLGPDGPRVINFGVVRAIQATGAAATRKVEMPAFTAPERLQGGEAEPAADMFSWAATIVYAASGRSPFEGGSMAGTVNRIVNGEPEVPELGDLRELVLTCLAKDPARRPSASEALLRLVGETGFLTESVNVAVPGAGTAPPAGAGAGPGAGPGAPPPPSGLPYDPPPSRGATVPVRRGGMVALAVAVAFLAGAVLSGGAVYTLTGREGTAAAAPGASPPGGRASVITTPPPITPGFTSAPVSSVAPKAKTDTELPDIGATLYEHPDDGVRFTSYLQYKHPYRAFVRAPSGEFEPVGSIEEPVLSPDGTWVALNPGLKFHNSDRDHIGFTNLTTGEKFTVNTVKKPNQTVFPIWSRDGRRLLLSAVDEKREYVLGFVLVDVAARTATVVRTEWTDDGSLIFTFTPDGTVARGYSTGDSHGIQFYDLSGKVIRTMNWVGKPRYRDWYSPSGKLFATICPKVVDVCVWNATTGTRVATVPIPDDVGLLGWFNEDHLLIETRKKGGRGEIKIVNFVGEVKRVLADISPKRGVLHFAPVVR</sequence>
<evidence type="ECO:0000256" key="5">
    <source>
        <dbReference type="SAM" id="MobiDB-lite"/>
    </source>
</evidence>
<name>A0A840PHQ0_9ACTN</name>
<dbReference type="InterPro" id="IPR011009">
    <property type="entry name" value="Kinase-like_dom_sf"/>
</dbReference>
<evidence type="ECO:0000256" key="3">
    <source>
        <dbReference type="ARBA" id="ARBA00022777"/>
    </source>
</evidence>
<accession>A0A840PHQ0</accession>
<reference evidence="7 8" key="1">
    <citation type="submission" date="2020-08" db="EMBL/GenBank/DDBJ databases">
        <title>Genomic Encyclopedia of Type Strains, Phase IV (KMG-IV): sequencing the most valuable type-strain genomes for metagenomic binning, comparative biology and taxonomic classification.</title>
        <authorList>
            <person name="Goeker M."/>
        </authorList>
    </citation>
    <scope>NUCLEOTIDE SEQUENCE [LARGE SCALE GENOMIC DNA]</scope>
    <source>
        <strain evidence="7 8">DSM 45615</strain>
    </source>
</reference>
<dbReference type="CDD" id="cd14014">
    <property type="entry name" value="STKc_PknB_like"/>
    <property type="match status" value="1"/>
</dbReference>
<dbReference type="PANTHER" id="PTHR43289">
    <property type="entry name" value="MITOGEN-ACTIVATED PROTEIN KINASE KINASE KINASE 20-RELATED"/>
    <property type="match status" value="1"/>
</dbReference>
<proteinExistence type="predicted"/>
<dbReference type="GO" id="GO:0005524">
    <property type="term" value="F:ATP binding"/>
    <property type="evidence" value="ECO:0007669"/>
    <property type="project" value="UniProtKB-KW"/>
</dbReference>
<keyword evidence="8" id="KW-1185">Reference proteome</keyword>
<feature type="compositionally biased region" description="Pro residues" evidence="5">
    <location>
        <begin position="290"/>
        <end position="305"/>
    </location>
</feature>
<comment type="caution">
    <text evidence="7">The sequence shown here is derived from an EMBL/GenBank/DDBJ whole genome shotgun (WGS) entry which is preliminary data.</text>
</comment>
<evidence type="ECO:0000256" key="2">
    <source>
        <dbReference type="ARBA" id="ARBA00022741"/>
    </source>
</evidence>
<dbReference type="PROSITE" id="PS50011">
    <property type="entry name" value="PROTEIN_KINASE_DOM"/>
    <property type="match status" value="1"/>
</dbReference>
<evidence type="ECO:0000259" key="6">
    <source>
        <dbReference type="PROSITE" id="PS50011"/>
    </source>
</evidence>
<dbReference type="InterPro" id="IPR011042">
    <property type="entry name" value="6-blade_b-propeller_TolB-like"/>
</dbReference>
<dbReference type="SUPFAM" id="SSF50969">
    <property type="entry name" value="YVTN repeat-like/Quinoprotein amine dehydrogenase"/>
    <property type="match status" value="1"/>
</dbReference>
<dbReference type="PANTHER" id="PTHR43289:SF34">
    <property type="entry name" value="SERINE_THREONINE-PROTEIN KINASE YBDM-RELATED"/>
    <property type="match status" value="1"/>
</dbReference>
<dbReference type="InterPro" id="IPR011044">
    <property type="entry name" value="Quino_amine_DH_bsu"/>
</dbReference>
<dbReference type="SUPFAM" id="SSF56112">
    <property type="entry name" value="Protein kinase-like (PK-like)"/>
    <property type="match status" value="1"/>
</dbReference>
<keyword evidence="4" id="KW-0067">ATP-binding</keyword>